<proteinExistence type="predicted"/>
<dbReference type="InterPro" id="IPR014284">
    <property type="entry name" value="RNA_pol_sigma-70_dom"/>
</dbReference>
<comment type="caution">
    <text evidence="6">The sequence shown here is derived from an EMBL/GenBank/DDBJ whole genome shotgun (WGS) entry which is preliminary data.</text>
</comment>
<protein>
    <submittedName>
        <fullName evidence="6">RNA polymerase sigma factor RpoD</fullName>
    </submittedName>
</protein>
<dbReference type="InterPro" id="IPR028229">
    <property type="entry name" value="Integrase_rpt"/>
</dbReference>
<dbReference type="Pfam" id="PF04542">
    <property type="entry name" value="Sigma70_r2"/>
    <property type="match status" value="1"/>
</dbReference>
<dbReference type="Pfam" id="PF14882">
    <property type="entry name" value="INT_rpt"/>
    <property type="match status" value="1"/>
</dbReference>
<dbReference type="EMBL" id="VMFF01000034">
    <property type="protein sequence ID" value="TSC65669.1"/>
    <property type="molecule type" value="Genomic_DNA"/>
</dbReference>
<dbReference type="InterPro" id="IPR007627">
    <property type="entry name" value="RNA_pol_sigma70_r2"/>
</dbReference>
<dbReference type="InterPro" id="IPR013324">
    <property type="entry name" value="RNA_pol_sigma_r3/r4-like"/>
</dbReference>
<evidence type="ECO:0000256" key="4">
    <source>
        <dbReference type="ARBA" id="ARBA00023163"/>
    </source>
</evidence>
<keyword evidence="3" id="KW-0238">DNA-binding</keyword>
<dbReference type="InterPro" id="IPR050239">
    <property type="entry name" value="Sigma-70_RNA_pol_init_factors"/>
</dbReference>
<evidence type="ECO:0000313" key="7">
    <source>
        <dbReference type="Proteomes" id="UP000319613"/>
    </source>
</evidence>
<name>A0A554JBH7_9BACT</name>
<keyword evidence="4" id="KW-0804">Transcription</keyword>
<dbReference type="PRINTS" id="PR00046">
    <property type="entry name" value="SIGMA70FCT"/>
</dbReference>
<dbReference type="SUPFAM" id="SSF88946">
    <property type="entry name" value="Sigma2 domain of RNA polymerase sigma factors"/>
    <property type="match status" value="1"/>
</dbReference>
<dbReference type="SUPFAM" id="SSF88659">
    <property type="entry name" value="Sigma3 and sigma4 domains of RNA polymerase sigma factors"/>
    <property type="match status" value="2"/>
</dbReference>
<dbReference type="GO" id="GO:0016987">
    <property type="term" value="F:sigma factor activity"/>
    <property type="evidence" value="ECO:0007669"/>
    <property type="project" value="UniProtKB-KW"/>
</dbReference>
<dbReference type="InterPro" id="IPR013325">
    <property type="entry name" value="RNA_pol_sigma_r2"/>
</dbReference>
<gene>
    <name evidence="6" type="ORF">G01um101477_387</name>
</gene>
<dbReference type="PANTHER" id="PTHR30603">
    <property type="entry name" value="RNA POLYMERASE SIGMA FACTOR RPO"/>
    <property type="match status" value="1"/>
</dbReference>
<evidence type="ECO:0000256" key="3">
    <source>
        <dbReference type="ARBA" id="ARBA00023125"/>
    </source>
</evidence>
<dbReference type="AlphaFoldDB" id="A0A554JBH7"/>
<dbReference type="InterPro" id="IPR036388">
    <property type="entry name" value="WH-like_DNA-bd_sf"/>
</dbReference>
<feature type="domain" description="RNA polymerase sigma-70" evidence="5">
    <location>
        <begin position="93"/>
        <end position="106"/>
    </location>
</feature>
<dbReference type="Gene3D" id="1.10.601.10">
    <property type="entry name" value="RNA Polymerase Primary Sigma Factor"/>
    <property type="match status" value="1"/>
</dbReference>
<keyword evidence="2" id="KW-0731">Sigma factor</keyword>
<dbReference type="GO" id="GO:0003677">
    <property type="term" value="F:DNA binding"/>
    <property type="evidence" value="ECO:0007669"/>
    <property type="project" value="UniProtKB-KW"/>
</dbReference>
<evidence type="ECO:0000256" key="2">
    <source>
        <dbReference type="ARBA" id="ARBA00023082"/>
    </source>
</evidence>
<dbReference type="Proteomes" id="UP000319613">
    <property type="component" value="Unassembled WGS sequence"/>
</dbReference>
<dbReference type="Gene3D" id="1.10.10.10">
    <property type="entry name" value="Winged helix-like DNA-binding domain superfamily/Winged helix DNA-binding domain"/>
    <property type="match status" value="2"/>
</dbReference>
<dbReference type="PROSITE" id="PS00715">
    <property type="entry name" value="SIGMA70_1"/>
    <property type="match status" value="1"/>
</dbReference>
<evidence type="ECO:0000313" key="6">
    <source>
        <dbReference type="EMBL" id="TSC65669.1"/>
    </source>
</evidence>
<dbReference type="NCBIfam" id="TIGR02937">
    <property type="entry name" value="sigma70-ECF"/>
    <property type="match status" value="1"/>
</dbReference>
<evidence type="ECO:0000256" key="1">
    <source>
        <dbReference type="ARBA" id="ARBA00023015"/>
    </source>
</evidence>
<sequence>MKETRGLKRGQILDTASSGAQFTQPAKDLITRCLDDINSFPPLRVAEVTELVRRVKEKNDSDARDKLVVHNLRLVVSVAKSRQFKNRGLGFLDLIQEGTLGLMRAIEKYNPSFGTKLSTYAVHWIKQSISRAIQDRGATVRLPVHVQEFRRKVRKVLRLRFQQTGKRSDAAEIAEVLGCSALEVAQALIETDGNTLSLDEPIGDESKGKSGTLGSTIPDTSQFDALDLVIARETFDETYTKVGILVSKLKFLKTRDRKIFEMRYGLNQRWLLKKLEEVGDLFSLSRQRVCQIAADTWKGLASQGFKEGENWLTEQVDLLRILAEILNVESSETLLNSSRQPSPQPILIPVDLEVQPKSERLIKLTDKPREENRVTKNPGKLVVRPKRLIYMTLQEASVAARALGIRNSSDYQKRYKEDKKLPSCPQYTYQGFMGWESFLEESYVDTRIYPISGIKKEEINTRYRARASA</sequence>
<dbReference type="PANTHER" id="PTHR30603:SF47">
    <property type="entry name" value="RNA POLYMERASE SIGMA FACTOR SIGD, CHLOROPLASTIC"/>
    <property type="match status" value="1"/>
</dbReference>
<accession>A0A554JBH7</accession>
<evidence type="ECO:0000259" key="5">
    <source>
        <dbReference type="PROSITE" id="PS00715"/>
    </source>
</evidence>
<dbReference type="InterPro" id="IPR000943">
    <property type="entry name" value="RNA_pol_sigma70"/>
</dbReference>
<keyword evidence="1" id="KW-0805">Transcription regulation</keyword>
<dbReference type="GO" id="GO:0006352">
    <property type="term" value="P:DNA-templated transcription initiation"/>
    <property type="evidence" value="ECO:0007669"/>
    <property type="project" value="InterPro"/>
</dbReference>
<reference evidence="6 7" key="1">
    <citation type="submission" date="2017-07" db="EMBL/GenBank/DDBJ databases">
        <title>Mechanisms for carbon and nitrogen cycling indicate functional differentiation within the Candidate Phyla Radiation.</title>
        <authorList>
            <person name="Danczak R.E."/>
            <person name="Johnston M.D."/>
            <person name="Kenah C."/>
            <person name="Slattery M."/>
            <person name="Wrighton K.C."/>
            <person name="Wilkins M.J."/>
        </authorList>
    </citation>
    <scope>NUCLEOTIDE SEQUENCE [LARGE SCALE GENOMIC DNA]</scope>
    <source>
        <strain evidence="6">Gr01-1014_77</strain>
    </source>
</reference>
<organism evidence="6 7">
    <name type="scientific">Candidatus Doudnabacteria bacterium Gr01-1014_77</name>
    <dbReference type="NCBI Taxonomy" id="2017133"/>
    <lineage>
        <taxon>Bacteria</taxon>
        <taxon>Candidatus Doudnaibacteriota</taxon>
    </lineage>
</organism>